<feature type="region of interest" description="Disordered" evidence="1">
    <location>
        <begin position="310"/>
        <end position="329"/>
    </location>
</feature>
<organism evidence="2 3">
    <name type="scientific">Tilletia horrida</name>
    <dbReference type="NCBI Taxonomy" id="155126"/>
    <lineage>
        <taxon>Eukaryota</taxon>
        <taxon>Fungi</taxon>
        <taxon>Dikarya</taxon>
        <taxon>Basidiomycota</taxon>
        <taxon>Ustilaginomycotina</taxon>
        <taxon>Exobasidiomycetes</taxon>
        <taxon>Tilletiales</taxon>
        <taxon>Tilletiaceae</taxon>
        <taxon>Tilletia</taxon>
    </lineage>
</organism>
<gene>
    <name evidence="2" type="ORF">OC842_001649</name>
</gene>
<proteinExistence type="predicted"/>
<evidence type="ECO:0000256" key="1">
    <source>
        <dbReference type="SAM" id="MobiDB-lite"/>
    </source>
</evidence>
<feature type="region of interest" description="Disordered" evidence="1">
    <location>
        <begin position="40"/>
        <end position="63"/>
    </location>
</feature>
<evidence type="ECO:0008006" key="4">
    <source>
        <dbReference type="Google" id="ProtNLM"/>
    </source>
</evidence>
<comment type="caution">
    <text evidence="2">The sequence shown here is derived from an EMBL/GenBank/DDBJ whole genome shotgun (WGS) entry which is preliminary data.</text>
</comment>
<evidence type="ECO:0000313" key="3">
    <source>
        <dbReference type="Proteomes" id="UP001176521"/>
    </source>
</evidence>
<keyword evidence="3" id="KW-1185">Reference proteome</keyword>
<accession>A0AAN6GJG5</accession>
<protein>
    <recommendedName>
        <fullName evidence="4">F-box domain-containing protein</fullName>
    </recommendedName>
</protein>
<dbReference type="EMBL" id="JAPDMQ010000061">
    <property type="protein sequence ID" value="KAK0537341.1"/>
    <property type="molecule type" value="Genomic_DNA"/>
</dbReference>
<dbReference type="Proteomes" id="UP001176521">
    <property type="component" value="Unassembled WGS sequence"/>
</dbReference>
<dbReference type="AlphaFoldDB" id="A0AAN6GJG5"/>
<feature type="region of interest" description="Disordered" evidence="1">
    <location>
        <begin position="408"/>
        <end position="439"/>
    </location>
</feature>
<evidence type="ECO:0000313" key="2">
    <source>
        <dbReference type="EMBL" id="KAK0537341.1"/>
    </source>
</evidence>
<name>A0AAN6GJG5_9BASI</name>
<reference evidence="2" key="1">
    <citation type="journal article" date="2023" name="PhytoFront">
        <title>Draft Genome Resources of Seven Strains of Tilletia horrida, Causal Agent of Kernel Smut of Rice.</title>
        <authorList>
            <person name="Khanal S."/>
            <person name="Antony Babu S."/>
            <person name="Zhou X.G."/>
        </authorList>
    </citation>
    <scope>NUCLEOTIDE SEQUENCE</scope>
    <source>
        <strain evidence="2">TX3</strain>
    </source>
</reference>
<feature type="compositionally biased region" description="Low complexity" evidence="1">
    <location>
        <begin position="43"/>
        <end position="55"/>
    </location>
</feature>
<sequence>MDKHQHLPILPAELLRSIFSYAAHNVRTIHFRYAQHHSEESHTASVSPSPSASSATKRRRKNSTLRSSPIADLLCVSRAVHGWVLAELLRTVALTSPAAIIAFGTSLQTRPSLGMYVRRLWIETSGLSTRAGTAHAGEELQQIFALESYILPRLRKLDDLALSNLAPDHLRAHAHPLWFLGATRSEPEWASLRSLTVANMRGLAGLLQPPPPASKGGTRFAQLRTLRIALPEELSRTRIDALRLCPRLTMLELVEPGLDTLVEADLRTGGVVAGGIGDQAFGSLRGLRDAGAMDRASVEALFAVLVRSDGDGDQDEGRGRGRGRGGWGRSGARVHVRVLTRTPAAYAALRVAWDELSRDLDGGQQDGPGSKKLPPILQIVQLGAGEGAGAGSKQAAGEWQTLLLHAPGGSRSHSIADSPHDPLRHASTTSAAGGGAVEEENAARELVPLATAGAWKQDLRSFLLQDWSS</sequence>